<organism evidence="1">
    <name type="scientific">Populus alba</name>
    <name type="common">White poplar</name>
    <dbReference type="NCBI Taxonomy" id="43335"/>
    <lineage>
        <taxon>Eukaryota</taxon>
        <taxon>Viridiplantae</taxon>
        <taxon>Streptophyta</taxon>
        <taxon>Embryophyta</taxon>
        <taxon>Tracheophyta</taxon>
        <taxon>Spermatophyta</taxon>
        <taxon>Magnoliopsida</taxon>
        <taxon>eudicotyledons</taxon>
        <taxon>Gunneridae</taxon>
        <taxon>Pentapetalae</taxon>
        <taxon>rosids</taxon>
        <taxon>fabids</taxon>
        <taxon>Malpighiales</taxon>
        <taxon>Salicaceae</taxon>
        <taxon>Saliceae</taxon>
        <taxon>Populus</taxon>
    </lineage>
</organism>
<reference evidence="1" key="1">
    <citation type="submission" date="2018-10" db="EMBL/GenBank/DDBJ databases">
        <title>Population genomic analysis revealed the cold adaptation of white poplar.</title>
        <authorList>
            <person name="Liu Y.-J."/>
        </authorList>
    </citation>
    <scope>NUCLEOTIDE SEQUENCE [LARGE SCALE GENOMIC DNA]</scope>
    <source>
        <strain evidence="1">PAL-ZL1</strain>
    </source>
</reference>
<protein>
    <submittedName>
        <fullName evidence="1">Uncharacterized protein</fullName>
    </submittedName>
</protein>
<sequence length="121" mass="13221">MIKSISQSSKAGTTRGLYTSPVILLPGSKRWAPYRVAARGGATNLNRFARRGKQWRLMKLSFACQRDRHLSFFAVHLAGQDALPVSDRRQGGGRRPFSADKACARIKLDAEGSSLGEDDGS</sequence>
<gene>
    <name evidence="1" type="ORF">D5086_0000235290</name>
</gene>
<dbReference type="AlphaFoldDB" id="A0A4U5P228"/>
<dbReference type="EMBL" id="RCHU01000892">
    <property type="protein sequence ID" value="TKR90149.1"/>
    <property type="molecule type" value="Genomic_DNA"/>
</dbReference>
<accession>A0A4U5P228</accession>
<name>A0A4U5P228_POPAL</name>
<evidence type="ECO:0000313" key="1">
    <source>
        <dbReference type="EMBL" id="TKR90149.1"/>
    </source>
</evidence>
<comment type="caution">
    <text evidence="1">The sequence shown here is derived from an EMBL/GenBank/DDBJ whole genome shotgun (WGS) entry which is preliminary data.</text>
</comment>
<proteinExistence type="predicted"/>